<organism evidence="2">
    <name type="scientific">Cladocopium goreaui</name>
    <dbReference type="NCBI Taxonomy" id="2562237"/>
    <lineage>
        <taxon>Eukaryota</taxon>
        <taxon>Sar</taxon>
        <taxon>Alveolata</taxon>
        <taxon>Dinophyceae</taxon>
        <taxon>Suessiales</taxon>
        <taxon>Symbiodiniaceae</taxon>
        <taxon>Cladocopium</taxon>
    </lineage>
</organism>
<feature type="compositionally biased region" description="Low complexity" evidence="1">
    <location>
        <begin position="83"/>
        <end position="96"/>
    </location>
</feature>
<dbReference type="OrthoDB" id="444060at2759"/>
<dbReference type="EMBL" id="CAMXCT020001509">
    <property type="protein sequence ID" value="CAL1144125.1"/>
    <property type="molecule type" value="Genomic_DNA"/>
</dbReference>
<gene>
    <name evidence="2" type="ORF">C1SCF055_LOCUS17711</name>
</gene>
<feature type="compositionally biased region" description="Low complexity" evidence="1">
    <location>
        <begin position="25"/>
        <end position="34"/>
    </location>
</feature>
<protein>
    <submittedName>
        <fullName evidence="4">RanBP2-type domain-containing protein</fullName>
    </submittedName>
</protein>
<dbReference type="AlphaFoldDB" id="A0A9P1CFP4"/>
<feature type="compositionally biased region" description="Low complexity" evidence="1">
    <location>
        <begin position="226"/>
        <end position="262"/>
    </location>
</feature>
<reference evidence="2" key="1">
    <citation type="submission" date="2022-10" db="EMBL/GenBank/DDBJ databases">
        <authorList>
            <person name="Chen Y."/>
            <person name="Dougan E. K."/>
            <person name="Chan C."/>
            <person name="Rhodes N."/>
            <person name="Thang M."/>
        </authorList>
    </citation>
    <scope>NUCLEOTIDE SEQUENCE</scope>
</reference>
<accession>A0A9P1CFP4</accession>
<feature type="compositionally biased region" description="Basic and acidic residues" evidence="1">
    <location>
        <begin position="136"/>
        <end position="146"/>
    </location>
</feature>
<reference evidence="3" key="2">
    <citation type="submission" date="2024-04" db="EMBL/GenBank/DDBJ databases">
        <authorList>
            <person name="Chen Y."/>
            <person name="Shah S."/>
            <person name="Dougan E. K."/>
            <person name="Thang M."/>
            <person name="Chan C."/>
        </authorList>
    </citation>
    <scope>NUCLEOTIDE SEQUENCE [LARGE SCALE GENOMIC DNA]</scope>
</reference>
<evidence type="ECO:0000313" key="3">
    <source>
        <dbReference type="EMBL" id="CAL1144125.1"/>
    </source>
</evidence>
<proteinExistence type="predicted"/>
<feature type="region of interest" description="Disordered" evidence="1">
    <location>
        <begin position="46"/>
        <end position="71"/>
    </location>
</feature>
<name>A0A9P1CFP4_9DINO</name>
<keyword evidence="5" id="KW-1185">Reference proteome</keyword>
<feature type="compositionally biased region" description="Polar residues" evidence="1">
    <location>
        <begin position="157"/>
        <end position="169"/>
    </location>
</feature>
<feature type="compositionally biased region" description="Low complexity" evidence="1">
    <location>
        <begin position="315"/>
        <end position="327"/>
    </location>
</feature>
<dbReference type="Proteomes" id="UP001152797">
    <property type="component" value="Unassembled WGS sequence"/>
</dbReference>
<sequence length="408" mass="44486">MARWQLPRTAARVLSRSVSPNSWKAAASRAEQEGRAQAAAEIALLRMSSGIPTPRQARPTTPEAVNPEGKTVSATELALLSSISTSAGTGGSAQSSPRQRRADEGIVPNLQRHERRGLLDGVHVQTEDALPAKRPLHSDSPREKNKWSPCKWPPSSRWPSSQLPRNVNQWPLAGDDKPAGLDTWTHILFTTGLRRSPSASPTRGPTQNPSATSASYKSRHSDRPSSARLARSARSASACDVRSFSQGSSPRTPRSPRNPSQSRKLHQSVSQSKLHKSLSDRGPGVSRERAIKASQAQASQGPAGQGSLSRRETPRANNRNSRNSGNSRPREPQISSRARRTASRQREPSQRHKPTPADLVRMQKELQFQIERVSRALDGASVSRATSQAKSTGRKGKELKANAPNFRF</sequence>
<feature type="region of interest" description="Disordered" evidence="1">
    <location>
        <begin position="379"/>
        <end position="408"/>
    </location>
</feature>
<feature type="compositionally biased region" description="Polar residues" evidence="1">
    <location>
        <begin position="197"/>
        <end position="216"/>
    </location>
</feature>
<evidence type="ECO:0000313" key="5">
    <source>
        <dbReference type="Proteomes" id="UP001152797"/>
    </source>
</evidence>
<feature type="region of interest" description="Disordered" evidence="1">
    <location>
        <begin position="83"/>
        <end position="177"/>
    </location>
</feature>
<feature type="compositionally biased region" description="Low complexity" evidence="1">
    <location>
        <begin position="293"/>
        <end position="308"/>
    </location>
</feature>
<dbReference type="EMBL" id="CAMXCT010001509">
    <property type="protein sequence ID" value="CAI3990750.1"/>
    <property type="molecule type" value="Genomic_DNA"/>
</dbReference>
<evidence type="ECO:0000313" key="2">
    <source>
        <dbReference type="EMBL" id="CAI3990750.1"/>
    </source>
</evidence>
<feature type="region of interest" description="Disordered" evidence="1">
    <location>
        <begin position="192"/>
        <end position="359"/>
    </location>
</feature>
<feature type="region of interest" description="Disordered" evidence="1">
    <location>
        <begin position="1"/>
        <end position="34"/>
    </location>
</feature>
<evidence type="ECO:0000256" key="1">
    <source>
        <dbReference type="SAM" id="MobiDB-lite"/>
    </source>
</evidence>
<evidence type="ECO:0000313" key="4">
    <source>
        <dbReference type="EMBL" id="CAL4778062.1"/>
    </source>
</evidence>
<dbReference type="EMBL" id="CAMXCT030001509">
    <property type="protein sequence ID" value="CAL4778062.1"/>
    <property type="molecule type" value="Genomic_DNA"/>
</dbReference>
<comment type="caution">
    <text evidence="2">The sequence shown here is derived from an EMBL/GenBank/DDBJ whole genome shotgun (WGS) entry which is preliminary data.</text>
</comment>